<evidence type="ECO:0000256" key="1">
    <source>
        <dbReference type="ARBA" id="ARBA00004604"/>
    </source>
</evidence>
<evidence type="ECO:0000313" key="16">
    <source>
        <dbReference type="Proteomes" id="UP001168990"/>
    </source>
</evidence>
<comment type="caution">
    <text evidence="15">The sequence shown here is derived from an EMBL/GenBank/DDBJ whole genome shotgun (WGS) entry which is preliminary data.</text>
</comment>
<dbReference type="GO" id="GO:0070037">
    <property type="term" value="F:rRNA (pseudouridine) methyltransferase activity"/>
    <property type="evidence" value="ECO:0007669"/>
    <property type="project" value="InterPro"/>
</dbReference>
<evidence type="ECO:0000256" key="13">
    <source>
        <dbReference type="ARBA" id="ARBA00081469"/>
    </source>
</evidence>
<dbReference type="InterPro" id="IPR029026">
    <property type="entry name" value="tRNA_m1G_MTases_N"/>
</dbReference>
<evidence type="ECO:0000256" key="6">
    <source>
        <dbReference type="ARBA" id="ARBA00022679"/>
    </source>
</evidence>
<evidence type="ECO:0000256" key="2">
    <source>
        <dbReference type="ARBA" id="ARBA00008115"/>
    </source>
</evidence>
<dbReference type="GO" id="GO:0070475">
    <property type="term" value="P:rRNA base methylation"/>
    <property type="evidence" value="ECO:0007669"/>
    <property type="project" value="InterPro"/>
</dbReference>
<sequence length="234" mass="26273">MGKKRTREDNENEFDPAPKHLQAAHIRNQEKRLIVILENAQLESVKAGKSFELLNCDDHVGILKKNNREPGSCRPDIVHQCLLMLLDSPLNRAGLLQVYIHTEKNVLIEVNPQTRIPRTFKRFAGLMVQLLHKYSVRASDGHMKLLKVIKNPVTGHLPVGCRKILMSFSSKEVKNPIEIVPENDPIVVVVGAMAHGQVETDYTEDTMSISNYPLSGALTCSKICSAFEQVWGVM</sequence>
<evidence type="ECO:0000256" key="9">
    <source>
        <dbReference type="ARBA" id="ARBA00022884"/>
    </source>
</evidence>
<dbReference type="FunFam" id="3.40.1280.10:FF:000003">
    <property type="entry name" value="Ribosomal RNA small subunit methyltransferase"/>
    <property type="match status" value="1"/>
</dbReference>
<dbReference type="GO" id="GO:0019843">
    <property type="term" value="F:rRNA binding"/>
    <property type="evidence" value="ECO:0007669"/>
    <property type="project" value="UniProtKB-KW"/>
</dbReference>
<dbReference type="PANTHER" id="PTHR12636">
    <property type="entry name" value="NEP1/MRA1"/>
    <property type="match status" value="1"/>
</dbReference>
<protein>
    <recommendedName>
        <fullName evidence="13">18S rRNA (pseudouridine-N1)-methyltransferase</fullName>
    </recommendedName>
</protein>
<keyword evidence="8" id="KW-0699">rRNA-binding</keyword>
<keyword evidence="4" id="KW-0698">rRNA processing</keyword>
<dbReference type="Pfam" id="PF03587">
    <property type="entry name" value="EMG1"/>
    <property type="match status" value="1"/>
</dbReference>
<evidence type="ECO:0000313" key="15">
    <source>
        <dbReference type="EMBL" id="KAK0177587.1"/>
    </source>
</evidence>
<dbReference type="CDD" id="cd18088">
    <property type="entry name" value="Nep1-like"/>
    <property type="match status" value="1"/>
</dbReference>
<comment type="catalytic activity">
    <reaction evidence="11">
        <text>a pseudouridine in rRNA + S-adenosyl-L-methionine = an N(1)-methylpseudouridine in rRNA + S-adenosyl-L-homocysteine + H(+)</text>
        <dbReference type="Rhea" id="RHEA:46696"/>
        <dbReference type="Rhea" id="RHEA-COMP:11634"/>
        <dbReference type="Rhea" id="RHEA-COMP:13933"/>
        <dbReference type="ChEBI" id="CHEBI:15378"/>
        <dbReference type="ChEBI" id="CHEBI:57856"/>
        <dbReference type="ChEBI" id="CHEBI:59789"/>
        <dbReference type="ChEBI" id="CHEBI:65314"/>
        <dbReference type="ChEBI" id="CHEBI:74890"/>
    </reaction>
</comment>
<comment type="function">
    <text evidence="12">S-adenosyl-L-methionine-dependent pseudouridine N(1)-methyltransferase that methylates a pseudouridine in 18S rRNA. Involved the biosynthesis of the hypermodified N1-methyl-N3-(3-amino-3-carboxypropyl) pseudouridine (m1acp3-Psi) conserved in eukaryotic 18S rRNA. Also has an essential role in 40S ribosomal subunit biogenesis independent on its methyltransferase activity, facilitating the incorporation of ribosomal protein S19 during the formation of pre-ribosomes.</text>
</comment>
<dbReference type="SUPFAM" id="SSF75217">
    <property type="entry name" value="alpha/beta knot"/>
    <property type="match status" value="1"/>
</dbReference>
<accession>A0AA39FXC7</accession>
<dbReference type="Proteomes" id="UP001168990">
    <property type="component" value="Unassembled WGS sequence"/>
</dbReference>
<evidence type="ECO:0000256" key="8">
    <source>
        <dbReference type="ARBA" id="ARBA00022730"/>
    </source>
</evidence>
<dbReference type="GO" id="GO:0032040">
    <property type="term" value="C:small-subunit processome"/>
    <property type="evidence" value="ECO:0007669"/>
    <property type="project" value="TreeGrafter"/>
</dbReference>
<keyword evidence="16" id="KW-1185">Reference proteome</keyword>
<evidence type="ECO:0000256" key="14">
    <source>
        <dbReference type="SAM" id="MobiDB-lite"/>
    </source>
</evidence>
<dbReference type="PANTHER" id="PTHR12636:SF5">
    <property type="entry name" value="RIBOSOMAL RNA SMALL SUBUNIT METHYLTRANSFERASE NEP1"/>
    <property type="match status" value="1"/>
</dbReference>
<proteinExistence type="inferred from homology"/>
<organism evidence="15 16">
    <name type="scientific">Microctonus aethiopoides</name>
    <dbReference type="NCBI Taxonomy" id="144406"/>
    <lineage>
        <taxon>Eukaryota</taxon>
        <taxon>Metazoa</taxon>
        <taxon>Ecdysozoa</taxon>
        <taxon>Arthropoda</taxon>
        <taxon>Hexapoda</taxon>
        <taxon>Insecta</taxon>
        <taxon>Pterygota</taxon>
        <taxon>Neoptera</taxon>
        <taxon>Endopterygota</taxon>
        <taxon>Hymenoptera</taxon>
        <taxon>Apocrita</taxon>
        <taxon>Ichneumonoidea</taxon>
        <taxon>Braconidae</taxon>
        <taxon>Euphorinae</taxon>
        <taxon>Microctonus</taxon>
    </lineage>
</organism>
<reference evidence="15" key="2">
    <citation type="submission" date="2023-03" db="EMBL/GenBank/DDBJ databases">
        <authorList>
            <person name="Inwood S.N."/>
            <person name="Skelly J.G."/>
            <person name="Guhlin J."/>
            <person name="Harrop T.W.R."/>
            <person name="Goldson S.G."/>
            <person name="Dearden P.K."/>
        </authorList>
    </citation>
    <scope>NUCLEOTIDE SEQUENCE</scope>
    <source>
        <strain evidence="15">Irish</strain>
        <tissue evidence="15">Whole body</tissue>
    </source>
</reference>
<keyword evidence="5" id="KW-0489">Methyltransferase</keyword>
<dbReference type="AlphaFoldDB" id="A0AA39FXC7"/>
<reference evidence="15" key="1">
    <citation type="journal article" date="2023" name="bioRxiv">
        <title>Scaffold-level genome assemblies of two parasitoid biocontrol wasps reveal the parthenogenesis mechanism and an associated novel virus.</title>
        <authorList>
            <person name="Inwood S."/>
            <person name="Skelly J."/>
            <person name="Guhlin J."/>
            <person name="Harrop T."/>
            <person name="Goldson S."/>
            <person name="Dearden P."/>
        </authorList>
    </citation>
    <scope>NUCLEOTIDE SEQUENCE</scope>
    <source>
        <strain evidence="15">Irish</strain>
        <tissue evidence="15">Whole body</tissue>
    </source>
</reference>
<evidence type="ECO:0000256" key="7">
    <source>
        <dbReference type="ARBA" id="ARBA00022691"/>
    </source>
</evidence>
<comment type="subcellular location">
    <subcellularLocation>
        <location evidence="1">Nucleus</location>
        <location evidence="1">Nucleolus</location>
    </subcellularLocation>
</comment>
<keyword evidence="10" id="KW-0539">Nucleus</keyword>
<comment type="similarity">
    <text evidence="2">Belongs to the class IV-like SAM-binding methyltransferase superfamily. RNA methyltransferase NEP1 family.</text>
</comment>
<dbReference type="InterPro" id="IPR029028">
    <property type="entry name" value="Alpha/beta_knot_MTases"/>
</dbReference>
<evidence type="ECO:0000256" key="11">
    <source>
        <dbReference type="ARBA" id="ARBA00050871"/>
    </source>
</evidence>
<keyword evidence="6" id="KW-0808">Transferase</keyword>
<feature type="region of interest" description="Disordered" evidence="14">
    <location>
        <begin position="1"/>
        <end position="20"/>
    </location>
</feature>
<evidence type="ECO:0000256" key="3">
    <source>
        <dbReference type="ARBA" id="ARBA00022517"/>
    </source>
</evidence>
<evidence type="ECO:0000256" key="10">
    <source>
        <dbReference type="ARBA" id="ARBA00023242"/>
    </source>
</evidence>
<gene>
    <name evidence="15" type="ORF">PV328_001625</name>
</gene>
<evidence type="ECO:0000256" key="5">
    <source>
        <dbReference type="ARBA" id="ARBA00022603"/>
    </source>
</evidence>
<evidence type="ECO:0000256" key="4">
    <source>
        <dbReference type="ARBA" id="ARBA00022552"/>
    </source>
</evidence>
<dbReference type="Gene3D" id="3.40.1280.10">
    <property type="match status" value="1"/>
</dbReference>
<keyword evidence="7" id="KW-0949">S-adenosyl-L-methionine</keyword>
<keyword evidence="3" id="KW-0690">Ribosome biogenesis</keyword>
<evidence type="ECO:0000256" key="12">
    <source>
        <dbReference type="ARBA" id="ARBA00053784"/>
    </source>
</evidence>
<dbReference type="InterPro" id="IPR005304">
    <property type="entry name" value="Rbsml_bgen_MeTrfase_EMG1/NEP1"/>
</dbReference>
<keyword evidence="9" id="KW-0694">RNA-binding</keyword>
<dbReference type="EMBL" id="JAQQBS010000001">
    <property type="protein sequence ID" value="KAK0177587.1"/>
    <property type="molecule type" value="Genomic_DNA"/>
</dbReference>
<name>A0AA39FXC7_9HYME</name>